<dbReference type="PANTHER" id="PTHR46034:SF42">
    <property type="entry name" value="OS01G0165200 PROTEIN"/>
    <property type="match status" value="1"/>
</dbReference>
<accession>I1HCB1</accession>
<dbReference type="Gramene" id="KQK02843">
    <property type="protein sequence ID" value="KQK02843"/>
    <property type="gene ID" value="BRADI_2g04040v3"/>
</dbReference>
<dbReference type="RefSeq" id="XP_003565377.2">
    <property type="nucleotide sequence ID" value="XM_003565329.4"/>
</dbReference>
<sequence>MASSARARMGAGRKTETYNAATPSNTRLHGDQSFSAHNLKEDKLAGVIFGCTHKTINECLSKQLFGLPAGHFTYVKNIKPGLPLFLFNYSDRKMHGIFEAATSGQLAIDQFAWSHDGRTKTLYPAQVHVSTKTQCLPLPENKYKSVISGNYYLFRHFYFELDHAQTRDLISLFVPAPVHPAPNKRSPSVPPAPVHAISNNQFGVSSHSLDPVPYKLVDQNADNASASRTSKNNFDEEASDWDDLDDGLTEKGLDAVSDYRPHINAVHDEQHDTMAILQKLQELSLLRQEKAQSSKDVVSISDKSIPQESPPGATFPKDPSNVTLEGDPVVKDNTSFEQHCGNDELVQIINEIAKKTEAIGKKQIESDQEILVLRKYVKNMKTKLQQLQYQHDKLQMEYSAVLLGETRNIVEGPSIFLIGGHNGISWLPSLDSFYPTIDRLMPLRPMSSARSYTGVAALNDHIYVFGGGDGSSWYNTVECYNRVSNEWMACPRLKQKKGSLAGATLNGKIFAIGGGDGYQSLSEVEMFDPALGSWIYSPFMRQCRFTPAAAELNGVLYVVGGYDFNSNTYLQSMERYDPREGLWTQLASMTTKRGSHSVTVLGEALYAVGGHDGNHMVSTVEIFDPRANSWRLSSPISIPRGYACAVTANDNVYLIGGIETNGENIETVEMYNERQGWSIPGYKAIGQRSFASSIVV</sequence>
<feature type="compositionally biased region" description="Polar residues" evidence="3">
    <location>
        <begin position="222"/>
        <end position="232"/>
    </location>
</feature>
<dbReference type="PROSITE" id="PS51222">
    <property type="entry name" value="DCD"/>
    <property type="match status" value="1"/>
</dbReference>
<gene>
    <name evidence="6" type="primary">LOC100833476</name>
    <name evidence="5" type="ORF">BRADI_2g04040v3</name>
</gene>
<keyword evidence="7" id="KW-1185">Reference proteome</keyword>
<keyword evidence="1" id="KW-0880">Kelch repeat</keyword>
<evidence type="ECO:0000256" key="3">
    <source>
        <dbReference type="SAM" id="MobiDB-lite"/>
    </source>
</evidence>
<dbReference type="InterPro" id="IPR044832">
    <property type="entry name" value="NRP-like"/>
</dbReference>
<dbReference type="KEGG" id="bdi:100833476"/>
<dbReference type="SUPFAM" id="SSF117281">
    <property type="entry name" value="Kelch motif"/>
    <property type="match status" value="1"/>
</dbReference>
<dbReference type="HOGENOM" id="CLU_006099_1_0_1"/>
<dbReference type="Proteomes" id="UP000008810">
    <property type="component" value="Chromosome 2"/>
</dbReference>
<dbReference type="Pfam" id="PF24981">
    <property type="entry name" value="Beta-prop_ATRN-LZTR1"/>
    <property type="match status" value="1"/>
</dbReference>
<dbReference type="SMART" id="SM00767">
    <property type="entry name" value="DCD"/>
    <property type="match status" value="1"/>
</dbReference>
<feature type="compositionally biased region" description="Acidic residues" evidence="3">
    <location>
        <begin position="235"/>
        <end position="244"/>
    </location>
</feature>
<keyword evidence="2" id="KW-0677">Repeat</keyword>
<organism evidence="6">
    <name type="scientific">Brachypodium distachyon</name>
    <name type="common">Purple false brome</name>
    <name type="synonym">Trachynia distachya</name>
    <dbReference type="NCBI Taxonomy" id="15368"/>
    <lineage>
        <taxon>Eukaryota</taxon>
        <taxon>Viridiplantae</taxon>
        <taxon>Streptophyta</taxon>
        <taxon>Embryophyta</taxon>
        <taxon>Tracheophyta</taxon>
        <taxon>Spermatophyta</taxon>
        <taxon>Magnoliopsida</taxon>
        <taxon>Liliopsida</taxon>
        <taxon>Poales</taxon>
        <taxon>Poaceae</taxon>
        <taxon>BOP clade</taxon>
        <taxon>Pooideae</taxon>
        <taxon>Stipodae</taxon>
        <taxon>Brachypodieae</taxon>
        <taxon>Brachypodium</taxon>
    </lineage>
</organism>
<evidence type="ECO:0000313" key="7">
    <source>
        <dbReference type="Proteomes" id="UP000008810"/>
    </source>
</evidence>
<dbReference type="AlphaFoldDB" id="I1HCB1"/>
<dbReference type="InterPro" id="IPR056737">
    <property type="entry name" value="Beta-prop_ATRN-MKLN-like"/>
</dbReference>
<dbReference type="SMART" id="SM00612">
    <property type="entry name" value="Kelch"/>
    <property type="match status" value="5"/>
</dbReference>
<feature type="region of interest" description="Disordered" evidence="3">
    <location>
        <begin position="222"/>
        <end position="244"/>
    </location>
</feature>
<dbReference type="GeneID" id="100833476"/>
<reference evidence="5 6" key="1">
    <citation type="journal article" date="2010" name="Nature">
        <title>Genome sequencing and analysis of the model grass Brachypodium distachyon.</title>
        <authorList>
            <consortium name="International Brachypodium Initiative"/>
        </authorList>
    </citation>
    <scope>NUCLEOTIDE SEQUENCE [LARGE SCALE GENOMIC DNA]</scope>
    <source>
        <strain evidence="5 6">Bd21</strain>
    </source>
</reference>
<name>I1HCB1_BRADI</name>
<proteinExistence type="predicted"/>
<evidence type="ECO:0000256" key="1">
    <source>
        <dbReference type="ARBA" id="ARBA00022441"/>
    </source>
</evidence>
<feature type="region of interest" description="Disordered" evidence="3">
    <location>
        <begin position="297"/>
        <end position="321"/>
    </location>
</feature>
<evidence type="ECO:0000259" key="4">
    <source>
        <dbReference type="PROSITE" id="PS51222"/>
    </source>
</evidence>
<evidence type="ECO:0000313" key="5">
    <source>
        <dbReference type="EMBL" id="KQK02843.1"/>
    </source>
</evidence>
<dbReference type="EnsemblPlants" id="KQK02843">
    <property type="protein sequence ID" value="KQK02843"/>
    <property type="gene ID" value="BRADI_2g04040v3"/>
</dbReference>
<dbReference type="OMA" id="YAWIDDN"/>
<dbReference type="eggNOG" id="KOG1072">
    <property type="taxonomic scope" value="Eukaryota"/>
</dbReference>
<dbReference type="InterPro" id="IPR006652">
    <property type="entry name" value="Kelch_1"/>
</dbReference>
<dbReference type="FunCoup" id="I1HCB1">
    <property type="interactions" value="104"/>
</dbReference>
<protein>
    <recommendedName>
        <fullName evidence="4">DCD domain-containing protein</fullName>
    </recommendedName>
</protein>
<dbReference type="EMBL" id="CM000881">
    <property type="protein sequence ID" value="KQK02843.1"/>
    <property type="molecule type" value="Genomic_DNA"/>
</dbReference>
<reference evidence="6" key="3">
    <citation type="submission" date="2018-08" db="UniProtKB">
        <authorList>
            <consortium name="EnsemblPlants"/>
        </authorList>
    </citation>
    <scope>IDENTIFICATION</scope>
    <source>
        <strain evidence="6">cv. Bd21</strain>
    </source>
</reference>
<dbReference type="ExpressionAtlas" id="I1HCB1">
    <property type="expression patterns" value="baseline"/>
</dbReference>
<dbReference type="InterPro" id="IPR013989">
    <property type="entry name" value="Dev_and_cell_death_domain"/>
</dbReference>
<evidence type="ECO:0000313" key="6">
    <source>
        <dbReference type="EnsemblPlants" id="KQK02843"/>
    </source>
</evidence>
<evidence type="ECO:0000256" key="2">
    <source>
        <dbReference type="ARBA" id="ARBA00022737"/>
    </source>
</evidence>
<dbReference type="Pfam" id="PF10539">
    <property type="entry name" value="Dev_Cell_Death"/>
    <property type="match status" value="1"/>
</dbReference>
<dbReference type="InterPro" id="IPR015915">
    <property type="entry name" value="Kelch-typ_b-propeller"/>
</dbReference>
<feature type="domain" description="DCD" evidence="4">
    <location>
        <begin position="42"/>
        <end position="175"/>
    </location>
</feature>
<dbReference type="OrthoDB" id="45365at2759"/>
<dbReference type="Gene3D" id="2.120.10.80">
    <property type="entry name" value="Kelch-type beta propeller"/>
    <property type="match status" value="2"/>
</dbReference>
<dbReference type="GO" id="GO:0034976">
    <property type="term" value="P:response to endoplasmic reticulum stress"/>
    <property type="evidence" value="ECO:0007669"/>
    <property type="project" value="InterPro"/>
</dbReference>
<reference evidence="5" key="2">
    <citation type="submission" date="2017-06" db="EMBL/GenBank/DDBJ databases">
        <title>WGS assembly of Brachypodium distachyon.</title>
        <authorList>
            <consortium name="The International Brachypodium Initiative"/>
            <person name="Lucas S."/>
            <person name="Harmon-Smith M."/>
            <person name="Lail K."/>
            <person name="Tice H."/>
            <person name="Grimwood J."/>
            <person name="Bruce D."/>
            <person name="Barry K."/>
            <person name="Shu S."/>
            <person name="Lindquist E."/>
            <person name="Wang M."/>
            <person name="Pitluck S."/>
            <person name="Vogel J.P."/>
            <person name="Garvin D.F."/>
            <person name="Mockler T.C."/>
            <person name="Schmutz J."/>
            <person name="Rokhsar D."/>
            <person name="Bevan M.W."/>
        </authorList>
    </citation>
    <scope>NUCLEOTIDE SEQUENCE</scope>
    <source>
        <strain evidence="5">Bd21</strain>
    </source>
</reference>
<dbReference type="PANTHER" id="PTHR46034">
    <property type="match status" value="1"/>
</dbReference>